<reference evidence="1 2" key="1">
    <citation type="submission" date="2016-03" db="EMBL/GenBank/DDBJ databases">
        <authorList>
            <person name="Zhang H."/>
            <person name="Liu R."/>
            <person name="Wang M."/>
            <person name="Wang H."/>
            <person name="Wang L."/>
            <person name="Song L."/>
        </authorList>
    </citation>
    <scope>NUCLEOTIDE SEQUENCE [LARGE SCALE GENOMIC DNA]</scope>
    <source>
        <strain evidence="1 2">DSM 16099</strain>
    </source>
</reference>
<dbReference type="Proteomes" id="UP000075763">
    <property type="component" value="Unassembled WGS sequence"/>
</dbReference>
<sequence>MIERSLLVFISVWVKVPCTNKGICILIMSSILLNNFPKQLGAITSCSDTSNERHKGFMGFSLTPYELLKAQLEAFRKLFANLLLHDVLYIRHEDYLLCIKLLGHENVIKLLESGALKVIFDSVDFSFVQGVGRMKLQGMTRLAPLRDIVEGFSNIQHDNPVIQSRLRYLTDENHIILDRPYWLTSEGDGSLIKKIIQEVTEDRCLSIKSHKNKRLSILRQQTTALRTCEILLGYSLQHELKIGSISQDAYSKEYMAKKILVPAGFSNSTDCFESLMSMKGIPDLLDLYVDKIITFDDILVIRESAKAKVFRQWMYSQDYDREAVVEYLLKPCKPKIKTKLLSFIYPNVVGLINPIAGIAASAVDSFLVDLVRDNWNPKVFLDEELAKTINSKLSTFNSRTKKKAEQDYVNLSLTDPCYCGSKKTYAKCCGR</sequence>
<dbReference type="AlphaFoldDB" id="A0ABD4ESG6"/>
<name>A0ABD4ESG6_9GAMM</name>
<gene>
    <name evidence="1" type="ORF">A2I96_12115</name>
</gene>
<dbReference type="EMBL" id="LVCN01000015">
    <property type="protein sequence ID" value="KYL35959.1"/>
    <property type="molecule type" value="Genomic_DNA"/>
</dbReference>
<evidence type="ECO:0000313" key="2">
    <source>
        <dbReference type="Proteomes" id="UP000075763"/>
    </source>
</evidence>
<protein>
    <recommendedName>
        <fullName evidence="3">SEC-C motif-containing protein</fullName>
    </recommendedName>
</protein>
<organism evidence="1 2">
    <name type="scientific">Pseudoalteromonas tetraodonis</name>
    <dbReference type="NCBI Taxonomy" id="43659"/>
    <lineage>
        <taxon>Bacteria</taxon>
        <taxon>Pseudomonadati</taxon>
        <taxon>Pseudomonadota</taxon>
        <taxon>Gammaproteobacteria</taxon>
        <taxon>Alteromonadales</taxon>
        <taxon>Pseudoalteromonadaceae</taxon>
        <taxon>Pseudoalteromonas</taxon>
    </lineage>
</organism>
<evidence type="ECO:0000313" key="1">
    <source>
        <dbReference type="EMBL" id="KYL35959.1"/>
    </source>
</evidence>
<evidence type="ECO:0008006" key="3">
    <source>
        <dbReference type="Google" id="ProtNLM"/>
    </source>
</evidence>
<dbReference type="InterPro" id="IPR004027">
    <property type="entry name" value="SEC_C_motif"/>
</dbReference>
<comment type="caution">
    <text evidence="1">The sequence shown here is derived from an EMBL/GenBank/DDBJ whole genome shotgun (WGS) entry which is preliminary data.</text>
</comment>
<accession>A0ABD4ESG6</accession>
<proteinExistence type="predicted"/>
<dbReference type="Pfam" id="PF02810">
    <property type="entry name" value="SEC-C"/>
    <property type="match status" value="1"/>
</dbReference>